<gene>
    <name evidence="1" type="ORF">K6Q96_09000</name>
</gene>
<dbReference type="SUPFAM" id="SSF47598">
    <property type="entry name" value="Ribbon-helix-helix"/>
    <property type="match status" value="1"/>
</dbReference>
<proteinExistence type="predicted"/>
<name>A0ABY4WRD8_9GAMM</name>
<dbReference type="Proteomes" id="UP001056255">
    <property type="component" value="Chromosome I"/>
</dbReference>
<protein>
    <recommendedName>
        <fullName evidence="3">Arc-like DNA binding domain-containing protein</fullName>
    </recommendedName>
</protein>
<dbReference type="EMBL" id="CP082275">
    <property type="protein sequence ID" value="USH01078.1"/>
    <property type="molecule type" value="Genomic_DNA"/>
</dbReference>
<sequence>MTEDYVQTKIRLGTSNHSWLKARAAKNRRSITSEVNVLIEKMRKEKNSNHQI</sequence>
<evidence type="ECO:0000313" key="2">
    <source>
        <dbReference type="Proteomes" id="UP001056255"/>
    </source>
</evidence>
<dbReference type="InterPro" id="IPR010985">
    <property type="entry name" value="Ribbon_hlx_hlx"/>
</dbReference>
<accession>A0ABY4WRD8</accession>
<dbReference type="RefSeq" id="WP_251875128.1">
    <property type="nucleotide sequence ID" value="NZ_CP082275.1"/>
</dbReference>
<dbReference type="InterPro" id="IPR013321">
    <property type="entry name" value="Arc_rbn_hlx_hlx"/>
</dbReference>
<organism evidence="1 2">
    <name type="scientific">Grimontia kaedaensis</name>
    <dbReference type="NCBI Taxonomy" id="2872157"/>
    <lineage>
        <taxon>Bacteria</taxon>
        <taxon>Pseudomonadati</taxon>
        <taxon>Pseudomonadota</taxon>
        <taxon>Gammaproteobacteria</taxon>
        <taxon>Vibrionales</taxon>
        <taxon>Vibrionaceae</taxon>
        <taxon>Grimontia</taxon>
    </lineage>
</organism>
<keyword evidence="2" id="KW-1185">Reference proteome</keyword>
<dbReference type="Gene3D" id="1.10.1220.10">
    <property type="entry name" value="Met repressor-like"/>
    <property type="match status" value="1"/>
</dbReference>
<evidence type="ECO:0008006" key="3">
    <source>
        <dbReference type="Google" id="ProtNLM"/>
    </source>
</evidence>
<reference evidence="1" key="1">
    <citation type="submission" date="2021-08" db="EMBL/GenBank/DDBJ databases">
        <authorList>
            <person name="Sakaguchi M."/>
            <person name="Kikuchi T."/>
            <person name="Urbanczyk H."/>
        </authorList>
    </citation>
    <scope>NUCLEOTIDE SEQUENCE</scope>
    <source>
        <strain evidence="1">020920N</strain>
    </source>
</reference>
<evidence type="ECO:0000313" key="1">
    <source>
        <dbReference type="EMBL" id="USH01078.1"/>
    </source>
</evidence>